<dbReference type="Gene3D" id="1.20.5.510">
    <property type="entry name" value="Single helix bin"/>
    <property type="match status" value="1"/>
</dbReference>
<evidence type="ECO:0000256" key="2">
    <source>
        <dbReference type="ARBA" id="ARBA00022692"/>
    </source>
</evidence>
<keyword evidence="5" id="KW-0604">Photosystem II</keyword>
<dbReference type="PANTHER" id="PTHR34455:SF1">
    <property type="entry name" value="OS07G0673550 PROTEIN"/>
    <property type="match status" value="1"/>
</dbReference>
<comment type="caution">
    <text evidence="7">The sequence shown here is derived from an EMBL/GenBank/DDBJ whole genome shotgun (WGS) entry which is preliminary data.</text>
</comment>
<evidence type="ECO:0008006" key="9">
    <source>
        <dbReference type="Google" id="ProtNLM"/>
    </source>
</evidence>
<proteinExistence type="predicted"/>
<dbReference type="InterPro" id="IPR009518">
    <property type="entry name" value="PSII_PsbX"/>
</dbReference>
<name>A0AAE0EYW4_9CHLO</name>
<gene>
    <name evidence="7" type="ORF">CYMTET_45133</name>
</gene>
<protein>
    <recommendedName>
        <fullName evidence="9">Photosystem II PsbX</fullName>
    </recommendedName>
</protein>
<evidence type="ECO:0000256" key="6">
    <source>
        <dbReference type="SAM" id="Phobius"/>
    </source>
</evidence>
<evidence type="ECO:0000313" key="8">
    <source>
        <dbReference type="Proteomes" id="UP001190700"/>
    </source>
</evidence>
<dbReference type="AlphaFoldDB" id="A0AAE0EYW4"/>
<dbReference type="GO" id="GO:0015979">
    <property type="term" value="P:photosynthesis"/>
    <property type="evidence" value="ECO:0007669"/>
    <property type="project" value="UniProtKB-KW"/>
</dbReference>
<sequence length="115" mass="11482">MAAIASATPIAVKGLSLPARKSTAGRAVAQKKVVTKSVVKTAVVCQKENKAAKAVSAGVSAGVLLMATYPEIAQAAEVTPSLKNLLLSVLAGAGVLGGIGIAVIGVSQFDKIRRS</sequence>
<keyword evidence="8" id="KW-1185">Reference proteome</keyword>
<dbReference type="GO" id="GO:0009523">
    <property type="term" value="C:photosystem II"/>
    <property type="evidence" value="ECO:0007669"/>
    <property type="project" value="UniProtKB-KW"/>
</dbReference>
<feature type="transmembrane region" description="Helical" evidence="6">
    <location>
        <begin position="85"/>
        <end position="106"/>
    </location>
</feature>
<dbReference type="PANTHER" id="PTHR34455">
    <property type="entry name" value="OS07G0673550 PROTEIN"/>
    <property type="match status" value="1"/>
</dbReference>
<keyword evidence="4 6" id="KW-0472">Membrane</keyword>
<keyword evidence="2 6" id="KW-0812">Transmembrane</keyword>
<keyword evidence="1" id="KW-0602">Photosynthesis</keyword>
<reference evidence="7 8" key="1">
    <citation type="journal article" date="2015" name="Genome Biol. Evol.">
        <title>Comparative Genomics of a Bacterivorous Green Alga Reveals Evolutionary Causalities and Consequences of Phago-Mixotrophic Mode of Nutrition.</title>
        <authorList>
            <person name="Burns J.A."/>
            <person name="Paasch A."/>
            <person name="Narechania A."/>
            <person name="Kim E."/>
        </authorList>
    </citation>
    <scope>NUCLEOTIDE SEQUENCE [LARGE SCALE GENOMIC DNA]</scope>
    <source>
        <strain evidence="7 8">PLY_AMNH</strain>
    </source>
</reference>
<organism evidence="7 8">
    <name type="scientific">Cymbomonas tetramitiformis</name>
    <dbReference type="NCBI Taxonomy" id="36881"/>
    <lineage>
        <taxon>Eukaryota</taxon>
        <taxon>Viridiplantae</taxon>
        <taxon>Chlorophyta</taxon>
        <taxon>Pyramimonadophyceae</taxon>
        <taxon>Pyramimonadales</taxon>
        <taxon>Pyramimonadaceae</taxon>
        <taxon>Cymbomonas</taxon>
    </lineage>
</organism>
<dbReference type="Pfam" id="PF06596">
    <property type="entry name" value="PsbX"/>
    <property type="match status" value="1"/>
</dbReference>
<evidence type="ECO:0000256" key="5">
    <source>
        <dbReference type="ARBA" id="ARBA00023276"/>
    </source>
</evidence>
<dbReference type="EMBL" id="LGRX02030799">
    <property type="protein sequence ID" value="KAK3245289.1"/>
    <property type="molecule type" value="Genomic_DNA"/>
</dbReference>
<accession>A0AAE0EYW4</accession>
<evidence type="ECO:0000313" key="7">
    <source>
        <dbReference type="EMBL" id="KAK3245289.1"/>
    </source>
</evidence>
<evidence type="ECO:0000256" key="1">
    <source>
        <dbReference type="ARBA" id="ARBA00022531"/>
    </source>
</evidence>
<dbReference type="Proteomes" id="UP001190700">
    <property type="component" value="Unassembled WGS sequence"/>
</dbReference>
<evidence type="ECO:0000256" key="4">
    <source>
        <dbReference type="ARBA" id="ARBA00023136"/>
    </source>
</evidence>
<keyword evidence="3 6" id="KW-1133">Transmembrane helix</keyword>
<evidence type="ECO:0000256" key="3">
    <source>
        <dbReference type="ARBA" id="ARBA00022989"/>
    </source>
</evidence>